<comment type="caution">
    <text evidence="1">The sequence shown here is derived from an EMBL/GenBank/DDBJ whole genome shotgun (WGS) entry which is preliminary data.</text>
</comment>
<organism evidence="1 2">
    <name type="scientific">Pocillopora meandrina</name>
    <dbReference type="NCBI Taxonomy" id="46732"/>
    <lineage>
        <taxon>Eukaryota</taxon>
        <taxon>Metazoa</taxon>
        <taxon>Cnidaria</taxon>
        <taxon>Anthozoa</taxon>
        <taxon>Hexacorallia</taxon>
        <taxon>Scleractinia</taxon>
        <taxon>Astrocoeniina</taxon>
        <taxon>Pocilloporidae</taxon>
        <taxon>Pocillopora</taxon>
    </lineage>
</organism>
<dbReference type="AlphaFoldDB" id="A0AAU9XM43"/>
<evidence type="ECO:0000313" key="2">
    <source>
        <dbReference type="Proteomes" id="UP001159428"/>
    </source>
</evidence>
<evidence type="ECO:0000313" key="1">
    <source>
        <dbReference type="EMBL" id="CAH3149919.1"/>
    </source>
</evidence>
<proteinExistence type="predicted"/>
<protein>
    <submittedName>
        <fullName evidence="1">Uncharacterized protein</fullName>
    </submittedName>
</protein>
<reference evidence="1 2" key="1">
    <citation type="submission" date="2022-05" db="EMBL/GenBank/DDBJ databases">
        <authorList>
            <consortium name="Genoscope - CEA"/>
            <person name="William W."/>
        </authorList>
    </citation>
    <scope>NUCLEOTIDE SEQUENCE [LARGE SCALE GENOMIC DNA]</scope>
</reference>
<gene>
    <name evidence="1" type="ORF">PMEA_00024571</name>
</gene>
<dbReference type="EMBL" id="CALNXJ010000046">
    <property type="protein sequence ID" value="CAH3149919.1"/>
    <property type="molecule type" value="Genomic_DNA"/>
</dbReference>
<keyword evidence="2" id="KW-1185">Reference proteome</keyword>
<name>A0AAU9XM43_9CNID</name>
<sequence>MKMLCFLAGELSNSATYFSTFADVSTATMNELDGTFGSNGKETWKPWKYESRVIIANQVDKFKKSLAKQKMLESTRRSKITNFIAQRHSRQEFKPAVGKLIDRAHVDPPHLKNNACALAHQQLLNEVIAMSKLSDDVKFFLQVSPNSHFHSYVTAMRKCGLSRLAKKVIKWFDETKANGKQFEYRFTGKDSRLFLDCVSLLSRIEITDEQVSELKAICTRYFRANAIFFMLTPQSGPSVTLSLPTPRI</sequence>
<dbReference type="Proteomes" id="UP001159428">
    <property type="component" value="Unassembled WGS sequence"/>
</dbReference>
<accession>A0AAU9XM43</accession>